<organism evidence="3 4">
    <name type="scientific">Acanthoscelides obtectus</name>
    <name type="common">Bean weevil</name>
    <name type="synonym">Bruchus obtectus</name>
    <dbReference type="NCBI Taxonomy" id="200917"/>
    <lineage>
        <taxon>Eukaryota</taxon>
        <taxon>Metazoa</taxon>
        <taxon>Ecdysozoa</taxon>
        <taxon>Arthropoda</taxon>
        <taxon>Hexapoda</taxon>
        <taxon>Insecta</taxon>
        <taxon>Pterygota</taxon>
        <taxon>Neoptera</taxon>
        <taxon>Endopterygota</taxon>
        <taxon>Coleoptera</taxon>
        <taxon>Polyphaga</taxon>
        <taxon>Cucujiformia</taxon>
        <taxon>Chrysomeloidea</taxon>
        <taxon>Chrysomelidae</taxon>
        <taxon>Bruchinae</taxon>
        <taxon>Bruchini</taxon>
        <taxon>Acanthoscelides</taxon>
    </lineage>
</organism>
<feature type="region of interest" description="Disordered" evidence="2">
    <location>
        <begin position="386"/>
        <end position="421"/>
    </location>
</feature>
<evidence type="ECO:0000313" key="4">
    <source>
        <dbReference type="Proteomes" id="UP001152888"/>
    </source>
</evidence>
<dbReference type="EMBL" id="CAKOFQ010007589">
    <property type="protein sequence ID" value="CAH2004427.1"/>
    <property type="molecule type" value="Genomic_DNA"/>
</dbReference>
<feature type="compositionally biased region" description="Basic and acidic residues" evidence="2">
    <location>
        <begin position="182"/>
        <end position="194"/>
    </location>
</feature>
<protein>
    <submittedName>
        <fullName evidence="3">Uncharacterized protein</fullName>
    </submittedName>
</protein>
<feature type="region of interest" description="Disordered" evidence="2">
    <location>
        <begin position="531"/>
        <end position="556"/>
    </location>
</feature>
<gene>
    <name evidence="3" type="ORF">ACAOBT_LOCUS27993</name>
</gene>
<keyword evidence="1" id="KW-0175">Coiled coil</keyword>
<feature type="compositionally biased region" description="Polar residues" evidence="2">
    <location>
        <begin position="386"/>
        <end position="395"/>
    </location>
</feature>
<dbReference type="OrthoDB" id="1684102at2759"/>
<proteinExistence type="predicted"/>
<feature type="compositionally biased region" description="Low complexity" evidence="2">
    <location>
        <begin position="679"/>
        <end position="692"/>
    </location>
</feature>
<evidence type="ECO:0000313" key="3">
    <source>
        <dbReference type="EMBL" id="CAH2004427.1"/>
    </source>
</evidence>
<keyword evidence="4" id="KW-1185">Reference proteome</keyword>
<accession>A0A9P0PZ43</accession>
<feature type="compositionally biased region" description="Basic residues" evidence="2">
    <location>
        <begin position="12"/>
        <end position="33"/>
    </location>
</feature>
<feature type="region of interest" description="Disordered" evidence="2">
    <location>
        <begin position="1"/>
        <end position="80"/>
    </location>
</feature>
<comment type="caution">
    <text evidence="3">The sequence shown here is derived from an EMBL/GenBank/DDBJ whole genome shotgun (WGS) entry which is preliminary data.</text>
</comment>
<feature type="region of interest" description="Disordered" evidence="2">
    <location>
        <begin position="127"/>
        <end position="229"/>
    </location>
</feature>
<feature type="compositionally biased region" description="Low complexity" evidence="2">
    <location>
        <begin position="211"/>
        <end position="226"/>
    </location>
</feature>
<feature type="coiled-coil region" evidence="1">
    <location>
        <begin position="488"/>
        <end position="529"/>
    </location>
</feature>
<dbReference type="Proteomes" id="UP001152888">
    <property type="component" value="Unassembled WGS sequence"/>
</dbReference>
<name>A0A9P0PZ43_ACAOB</name>
<feature type="non-terminal residue" evidence="3">
    <location>
        <position position="710"/>
    </location>
</feature>
<evidence type="ECO:0000256" key="2">
    <source>
        <dbReference type="SAM" id="MobiDB-lite"/>
    </source>
</evidence>
<feature type="region of interest" description="Disordered" evidence="2">
    <location>
        <begin position="573"/>
        <end position="710"/>
    </location>
</feature>
<evidence type="ECO:0000256" key="1">
    <source>
        <dbReference type="SAM" id="Coils"/>
    </source>
</evidence>
<dbReference type="AlphaFoldDB" id="A0A9P0PZ43"/>
<sequence length="710" mass="76465">AGSPSPPPTAGSHHHHHHLHVHHHRTRGHHRRSASSGGDAGGPQTRAVPPLGASPTMDCLHPSTNGGGGPATAPHHHGTAATGTVPFHYLISEQAKSLAALQELQHEVGALLEFRDLVMETFPNLRTKLLGDDGGGEDIGSEHRRGSTDPGQGHHSSNIPVSIRTGEWTPGIRVRKKISSNSKDENRSSKKSDAVQDSGFSTETSSKETHSASSTAPVPSSATGAAETDEVEDELFHLLDIIHRKGTRLKDEAEALHGQLRCSAHSIGPAHHSADGPIGVADGPVGVAIERHLFRPASAEDVRLLRRERDLLLDRLAEAEAEAVAGRARAARLREDLDSLMAAKMDLEEQLRAVVTQRVLFVPGEVNSRIHDLHLQFVTKGGGAITSTPVGSAPSSPDGPAVTAPPKYPPSDATNNAHGYQRRRQVGGAAELDNVLGDGVPKTRSVDSRKVAAILREKDWLTLQRHLLTSSVRNQVLQEKLDSAVNLELSLRDKLNKYREENEDLKFQLEDKNIELEGTRARLRLLEELHQTSTKTTASPDIIPVTESSTSDHPILSRSEITTASMKAMSPLPLMDQHSSSTESAHDHAEKERKRKPSKIPLKSYTAPKPPGGKHSPAGPRSRSGDRPHSAQSWRHSRTGPAQADSSSSLPKSRNGSLVTAKDSLSGKLRSADSLGRNAHAQASVTTSTASAEKVRSKTASSIWNFFRRD</sequence>
<reference evidence="3" key="1">
    <citation type="submission" date="2022-03" db="EMBL/GenBank/DDBJ databases">
        <authorList>
            <person name="Sayadi A."/>
        </authorList>
    </citation>
    <scope>NUCLEOTIDE SEQUENCE</scope>
</reference>
<feature type="coiled-coil region" evidence="1">
    <location>
        <begin position="302"/>
        <end position="357"/>
    </location>
</feature>
<feature type="compositionally biased region" description="Polar residues" evidence="2">
    <location>
        <begin position="644"/>
        <end position="658"/>
    </location>
</feature>